<dbReference type="Pfam" id="PF14525">
    <property type="entry name" value="AraC_binding_2"/>
    <property type="match status" value="1"/>
</dbReference>
<dbReference type="SUPFAM" id="SSF46689">
    <property type="entry name" value="Homeodomain-like"/>
    <property type="match status" value="1"/>
</dbReference>
<evidence type="ECO:0000259" key="4">
    <source>
        <dbReference type="PROSITE" id="PS01124"/>
    </source>
</evidence>
<accession>A0A323URV4</accession>
<gene>
    <name evidence="5" type="ORF">DNK49_20250</name>
</gene>
<reference evidence="5 6" key="1">
    <citation type="submission" date="2018-06" db="EMBL/GenBank/DDBJ databases">
        <title>Azoarcus communis strain SWub3 genome.</title>
        <authorList>
            <person name="Zorraquino Salvo V."/>
            <person name="Toubiana D."/>
            <person name="Blumwald E."/>
        </authorList>
    </citation>
    <scope>NUCLEOTIDE SEQUENCE [LARGE SCALE GENOMIC DNA]</scope>
    <source>
        <strain evidence="5 6">SWub3</strain>
    </source>
</reference>
<evidence type="ECO:0000313" key="6">
    <source>
        <dbReference type="Proteomes" id="UP000248259"/>
    </source>
</evidence>
<keyword evidence="2" id="KW-0238">DNA-binding</keyword>
<dbReference type="OrthoDB" id="185346at2"/>
<proteinExistence type="predicted"/>
<dbReference type="PANTHER" id="PTHR46796:SF6">
    <property type="entry name" value="ARAC SUBFAMILY"/>
    <property type="match status" value="1"/>
</dbReference>
<keyword evidence="3" id="KW-0804">Transcription</keyword>
<dbReference type="GO" id="GO:0043565">
    <property type="term" value="F:sequence-specific DNA binding"/>
    <property type="evidence" value="ECO:0007669"/>
    <property type="project" value="InterPro"/>
</dbReference>
<dbReference type="RefSeq" id="WP_110529078.1">
    <property type="nucleotide sequence ID" value="NZ_QKOE01000023.1"/>
</dbReference>
<dbReference type="Pfam" id="PF12833">
    <property type="entry name" value="HTH_18"/>
    <property type="match status" value="1"/>
</dbReference>
<keyword evidence="6" id="KW-1185">Reference proteome</keyword>
<dbReference type="AlphaFoldDB" id="A0A323URV4"/>
<organism evidence="5 6">
    <name type="scientific">Parazoarcus communis SWub3 = DSM 12120</name>
    <dbReference type="NCBI Taxonomy" id="1121029"/>
    <lineage>
        <taxon>Bacteria</taxon>
        <taxon>Pseudomonadati</taxon>
        <taxon>Pseudomonadota</taxon>
        <taxon>Betaproteobacteria</taxon>
        <taxon>Rhodocyclales</taxon>
        <taxon>Zoogloeaceae</taxon>
        <taxon>Parazoarcus</taxon>
    </lineage>
</organism>
<dbReference type="PROSITE" id="PS00041">
    <property type="entry name" value="HTH_ARAC_FAMILY_1"/>
    <property type="match status" value="1"/>
</dbReference>
<evidence type="ECO:0000256" key="1">
    <source>
        <dbReference type="ARBA" id="ARBA00023015"/>
    </source>
</evidence>
<evidence type="ECO:0000256" key="3">
    <source>
        <dbReference type="ARBA" id="ARBA00023163"/>
    </source>
</evidence>
<dbReference type="Proteomes" id="UP000248259">
    <property type="component" value="Unassembled WGS sequence"/>
</dbReference>
<dbReference type="SMART" id="SM00342">
    <property type="entry name" value="HTH_ARAC"/>
    <property type="match status" value="1"/>
</dbReference>
<dbReference type="Gene3D" id="1.10.10.60">
    <property type="entry name" value="Homeodomain-like"/>
    <property type="match status" value="1"/>
</dbReference>
<dbReference type="PANTHER" id="PTHR46796">
    <property type="entry name" value="HTH-TYPE TRANSCRIPTIONAL ACTIVATOR RHAS-RELATED"/>
    <property type="match status" value="1"/>
</dbReference>
<keyword evidence="1" id="KW-0805">Transcription regulation</keyword>
<dbReference type="EMBL" id="QKOE01000023">
    <property type="protein sequence ID" value="PZA14723.1"/>
    <property type="molecule type" value="Genomic_DNA"/>
</dbReference>
<evidence type="ECO:0000313" key="5">
    <source>
        <dbReference type="EMBL" id="PZA14723.1"/>
    </source>
</evidence>
<evidence type="ECO:0000256" key="2">
    <source>
        <dbReference type="ARBA" id="ARBA00023125"/>
    </source>
</evidence>
<dbReference type="InterPro" id="IPR035418">
    <property type="entry name" value="AraC-bd_2"/>
</dbReference>
<protein>
    <submittedName>
        <fullName evidence="5">AraC family transcriptional regulator</fullName>
    </submittedName>
</protein>
<dbReference type="InterPro" id="IPR018062">
    <property type="entry name" value="HTH_AraC-typ_CS"/>
</dbReference>
<dbReference type="InterPro" id="IPR009057">
    <property type="entry name" value="Homeodomain-like_sf"/>
</dbReference>
<name>A0A323URV4_9RHOO</name>
<comment type="caution">
    <text evidence="5">The sequence shown here is derived from an EMBL/GenBank/DDBJ whole genome shotgun (WGS) entry which is preliminary data.</text>
</comment>
<dbReference type="GO" id="GO:0003700">
    <property type="term" value="F:DNA-binding transcription factor activity"/>
    <property type="evidence" value="ECO:0007669"/>
    <property type="project" value="InterPro"/>
</dbReference>
<dbReference type="PROSITE" id="PS01124">
    <property type="entry name" value="HTH_ARAC_FAMILY_2"/>
    <property type="match status" value="1"/>
</dbReference>
<feature type="domain" description="HTH araC/xylS-type" evidence="4">
    <location>
        <begin position="241"/>
        <end position="340"/>
    </location>
</feature>
<dbReference type="InterPro" id="IPR018060">
    <property type="entry name" value="HTH_AraC"/>
</dbReference>
<sequence length="342" mass="38613">MDVSPRLDLSKIYHNPVFHSHSAVESHHELNRAITEHQLRWGRGEVSTALYRRELNRISMMILSYGAEVEVQPDAFKDFVLVQMPLRGVAEIESDDVPLRLERGEVAVVAPRRSIRLLWQPGCEQLILKIPTELLRQVSCQTCSLSRCPSVATDCRPWIDPVFKIQPGIAAQWQALLQQLLSLLPPNDASQLHPAWLNQFEQTAALFLQAHQPSVLERDTRGGEDLAEVAVSSAMANTRLAKLEDYIRRRLFAPLSLADLAKAAGVSPRTLNVLCHRYRGVAPMILLRNLRLEAARDKLLANPGVSVTEVALEYGFGHLGRFSAYYRERFGELPRQTLLVRH</sequence>
<dbReference type="InterPro" id="IPR050204">
    <property type="entry name" value="AraC_XylS_family_regulators"/>
</dbReference>